<keyword evidence="7" id="KW-0788">Thiol protease</keyword>
<dbReference type="GO" id="GO:0006508">
    <property type="term" value="P:proteolysis"/>
    <property type="evidence" value="ECO:0007669"/>
    <property type="project" value="UniProtKB-KW"/>
</dbReference>
<evidence type="ECO:0000256" key="9">
    <source>
        <dbReference type="SAM" id="Phobius"/>
    </source>
</evidence>
<keyword evidence="9" id="KW-0472">Membrane</keyword>
<dbReference type="EC" id="3.4.19.12" evidence="3"/>
<dbReference type="Pfam" id="PF00443">
    <property type="entry name" value="UCH"/>
    <property type="match status" value="1"/>
</dbReference>
<dbReference type="PROSITE" id="PS00973">
    <property type="entry name" value="USP_2"/>
    <property type="match status" value="1"/>
</dbReference>
<evidence type="ECO:0000256" key="5">
    <source>
        <dbReference type="ARBA" id="ARBA00022786"/>
    </source>
</evidence>
<evidence type="ECO:0000256" key="8">
    <source>
        <dbReference type="SAM" id="MobiDB-lite"/>
    </source>
</evidence>
<feature type="transmembrane region" description="Helical" evidence="9">
    <location>
        <begin position="26"/>
        <end position="44"/>
    </location>
</feature>
<dbReference type="Proteomes" id="UP001309876">
    <property type="component" value="Unassembled WGS sequence"/>
</dbReference>
<dbReference type="GO" id="GO:0004843">
    <property type="term" value="F:cysteine-type deubiquitinase activity"/>
    <property type="evidence" value="ECO:0007669"/>
    <property type="project" value="UniProtKB-EC"/>
</dbReference>
<dbReference type="InterPro" id="IPR038765">
    <property type="entry name" value="Papain-like_cys_pep_sf"/>
</dbReference>
<keyword evidence="4" id="KW-0645">Protease</keyword>
<dbReference type="AlphaFoldDB" id="A0AAN7T0L2"/>
<evidence type="ECO:0000256" key="3">
    <source>
        <dbReference type="ARBA" id="ARBA00012759"/>
    </source>
</evidence>
<feature type="region of interest" description="Disordered" evidence="8">
    <location>
        <begin position="343"/>
        <end position="365"/>
    </location>
</feature>
<evidence type="ECO:0000313" key="12">
    <source>
        <dbReference type="Proteomes" id="UP001309876"/>
    </source>
</evidence>
<dbReference type="InterPro" id="IPR018200">
    <property type="entry name" value="USP_CS"/>
</dbReference>
<dbReference type="CDD" id="cd02662">
    <property type="entry name" value="Peptidase_C19F"/>
    <property type="match status" value="1"/>
</dbReference>
<feature type="region of interest" description="Disordered" evidence="8">
    <location>
        <begin position="501"/>
        <end position="529"/>
    </location>
</feature>
<dbReference type="SUPFAM" id="SSF54001">
    <property type="entry name" value="Cysteine proteinases"/>
    <property type="match status" value="1"/>
</dbReference>
<feature type="compositionally biased region" description="Polar residues" evidence="8">
    <location>
        <begin position="502"/>
        <end position="516"/>
    </location>
</feature>
<dbReference type="InterPro" id="IPR001394">
    <property type="entry name" value="Peptidase_C19_UCH"/>
</dbReference>
<reference evidence="11 12" key="1">
    <citation type="submission" date="2023-08" db="EMBL/GenBank/DDBJ databases">
        <title>Black Yeasts Isolated from many extreme environments.</title>
        <authorList>
            <person name="Coleine C."/>
            <person name="Stajich J.E."/>
            <person name="Selbmann L."/>
        </authorList>
    </citation>
    <scope>NUCLEOTIDE SEQUENCE [LARGE SCALE GENOMIC DNA]</scope>
    <source>
        <strain evidence="11 12">CCFEE 5910</strain>
    </source>
</reference>
<keyword evidence="5" id="KW-0833">Ubl conjugation pathway</keyword>
<proteinExistence type="inferred from homology"/>
<dbReference type="GO" id="GO:0016579">
    <property type="term" value="P:protein deubiquitination"/>
    <property type="evidence" value="ECO:0007669"/>
    <property type="project" value="InterPro"/>
</dbReference>
<comment type="similarity">
    <text evidence="2">Belongs to the peptidase C19 family.</text>
</comment>
<protein>
    <recommendedName>
        <fullName evidence="3">ubiquitinyl hydrolase 1</fullName>
        <ecNumber evidence="3">3.4.19.12</ecNumber>
    </recommendedName>
</protein>
<dbReference type="Gene3D" id="3.90.70.10">
    <property type="entry name" value="Cysteine proteinases"/>
    <property type="match status" value="1"/>
</dbReference>
<keyword evidence="9" id="KW-0812">Transmembrane</keyword>
<dbReference type="PANTHER" id="PTHR24006">
    <property type="entry name" value="UBIQUITIN CARBOXYL-TERMINAL HYDROLASE"/>
    <property type="match status" value="1"/>
</dbReference>
<dbReference type="PROSITE" id="PS50235">
    <property type="entry name" value="USP_3"/>
    <property type="match status" value="1"/>
</dbReference>
<name>A0AAN7T0L2_9EURO</name>
<comment type="catalytic activity">
    <reaction evidence="1">
        <text>Thiol-dependent hydrolysis of ester, thioester, amide, peptide and isopeptide bonds formed by the C-terminal Gly of ubiquitin (a 76-residue protein attached to proteins as an intracellular targeting signal).</text>
        <dbReference type="EC" id="3.4.19.12"/>
    </reaction>
</comment>
<sequence length="564" mass="63102">MNRLDTNDEDALIQQTAIPQPWQTSLTTILLLVAAYYVWPYLVYNTTIKRRIYDFCNSIVPTRSLNVVEKVAARISALPKDSPGDSVAGRTNPLTRFYEGSGTSAVVQRARSLSGFDKVAAEISFSGLGNWDNSCFQNSVLQGLASLPMFRDFVNKNWDMSEAAGLSAPTYGALKDFLGQLLQEVDGKNILWPPSTLRSMNTWQQQDAQEYFSKIMDATEKEAVKYQRTMTKRMAPALDCLSLSTFHEETPKTNPKANAGWLDNYRSACLSLQDNPLDGTISQSLRCQTCKFSEGLSLIPFNCLTLNLGLGGDCDVEDLLDAYTASELIEGVVCDECTKQAQPAPSHLEESSDGQMVSESSSRETKVLRTKEKQILFGRLPQDLVLHINRSIFDDWGNQKKNVAYVRYPSMLRIGPDWMEKSLIDKDTDVQAVYELRCIVTHQGRHDNGHYVACGKRGKHWYSFNDEVVTKLSEEQVLARGNVFMLFYEQVNRQPMLEVSIPDSTSSEDSCQTPDFQPSHAYPGLENTRTSAKAAQQSIVAFTQSYDVIRSQLPNVQRVNASAA</sequence>
<evidence type="ECO:0000259" key="10">
    <source>
        <dbReference type="PROSITE" id="PS50235"/>
    </source>
</evidence>
<comment type="caution">
    <text evidence="11">The sequence shown here is derived from an EMBL/GenBank/DDBJ whole genome shotgun (WGS) entry which is preliminary data.</text>
</comment>
<dbReference type="PANTHER" id="PTHR24006:SF888">
    <property type="entry name" value="UBIQUITIN CARBOXYL-TERMINAL HYDROLASE 30"/>
    <property type="match status" value="1"/>
</dbReference>
<dbReference type="GO" id="GO:0005829">
    <property type="term" value="C:cytosol"/>
    <property type="evidence" value="ECO:0007669"/>
    <property type="project" value="TreeGrafter"/>
</dbReference>
<feature type="domain" description="USP" evidence="10">
    <location>
        <begin position="126"/>
        <end position="491"/>
    </location>
</feature>
<dbReference type="InterPro" id="IPR050164">
    <property type="entry name" value="Peptidase_C19"/>
</dbReference>
<organism evidence="11 12">
    <name type="scientific">Lithohypha guttulata</name>
    <dbReference type="NCBI Taxonomy" id="1690604"/>
    <lineage>
        <taxon>Eukaryota</taxon>
        <taxon>Fungi</taxon>
        <taxon>Dikarya</taxon>
        <taxon>Ascomycota</taxon>
        <taxon>Pezizomycotina</taxon>
        <taxon>Eurotiomycetes</taxon>
        <taxon>Chaetothyriomycetidae</taxon>
        <taxon>Chaetothyriales</taxon>
        <taxon>Trichomeriaceae</taxon>
        <taxon>Lithohypha</taxon>
    </lineage>
</organism>
<evidence type="ECO:0000256" key="2">
    <source>
        <dbReference type="ARBA" id="ARBA00009085"/>
    </source>
</evidence>
<accession>A0AAN7T0L2</accession>
<keyword evidence="9" id="KW-1133">Transmembrane helix</keyword>
<keyword evidence="6" id="KW-0378">Hydrolase</keyword>
<evidence type="ECO:0000256" key="4">
    <source>
        <dbReference type="ARBA" id="ARBA00022670"/>
    </source>
</evidence>
<evidence type="ECO:0000256" key="1">
    <source>
        <dbReference type="ARBA" id="ARBA00000707"/>
    </source>
</evidence>
<keyword evidence="12" id="KW-1185">Reference proteome</keyword>
<gene>
    <name evidence="11" type="ORF">LTR05_005001</name>
</gene>
<evidence type="ECO:0000313" key="11">
    <source>
        <dbReference type="EMBL" id="KAK5085713.1"/>
    </source>
</evidence>
<evidence type="ECO:0000256" key="6">
    <source>
        <dbReference type="ARBA" id="ARBA00022801"/>
    </source>
</evidence>
<dbReference type="GO" id="GO:0005634">
    <property type="term" value="C:nucleus"/>
    <property type="evidence" value="ECO:0007669"/>
    <property type="project" value="TreeGrafter"/>
</dbReference>
<dbReference type="EMBL" id="JAVRRJ010000004">
    <property type="protein sequence ID" value="KAK5085713.1"/>
    <property type="molecule type" value="Genomic_DNA"/>
</dbReference>
<evidence type="ECO:0000256" key="7">
    <source>
        <dbReference type="ARBA" id="ARBA00022807"/>
    </source>
</evidence>
<dbReference type="InterPro" id="IPR028889">
    <property type="entry name" value="USP"/>
</dbReference>